<name>A0A9W7GFH6_9STRA</name>
<evidence type="ECO:0000313" key="3">
    <source>
        <dbReference type="Proteomes" id="UP001165065"/>
    </source>
</evidence>
<dbReference type="EMBL" id="BRYA01001413">
    <property type="protein sequence ID" value="GMI42577.1"/>
    <property type="molecule type" value="Genomic_DNA"/>
</dbReference>
<keyword evidence="3" id="KW-1185">Reference proteome</keyword>
<dbReference type="Proteomes" id="UP001165065">
    <property type="component" value="Unassembled WGS sequence"/>
</dbReference>
<protein>
    <submittedName>
        <fullName evidence="2">Uncharacterized protein</fullName>
    </submittedName>
</protein>
<gene>
    <name evidence="2" type="ORF">TrCOL_g8008</name>
</gene>
<sequence>VPSSIDFPVGPIPPLDGTFDIEEGPSGTNSYQFALTSYPGDITIAQVFDGKLMGVDITDPGFWIFKPTVIGRDCQVLRINAIYQENGFSCPEETSECTTSSWILAFNRVE</sequence>
<feature type="region of interest" description="Disordered" evidence="1">
    <location>
        <begin position="1"/>
        <end position="24"/>
    </location>
</feature>
<proteinExistence type="predicted"/>
<feature type="non-terminal residue" evidence="2">
    <location>
        <position position="1"/>
    </location>
</feature>
<evidence type="ECO:0000313" key="2">
    <source>
        <dbReference type="EMBL" id="GMI42577.1"/>
    </source>
</evidence>
<evidence type="ECO:0000256" key="1">
    <source>
        <dbReference type="SAM" id="MobiDB-lite"/>
    </source>
</evidence>
<organism evidence="2 3">
    <name type="scientific">Triparma columacea</name>
    <dbReference type="NCBI Taxonomy" id="722753"/>
    <lineage>
        <taxon>Eukaryota</taxon>
        <taxon>Sar</taxon>
        <taxon>Stramenopiles</taxon>
        <taxon>Ochrophyta</taxon>
        <taxon>Bolidophyceae</taxon>
        <taxon>Parmales</taxon>
        <taxon>Triparmaceae</taxon>
        <taxon>Triparma</taxon>
    </lineage>
</organism>
<accession>A0A9W7GFH6</accession>
<comment type="caution">
    <text evidence="2">The sequence shown here is derived from an EMBL/GenBank/DDBJ whole genome shotgun (WGS) entry which is preliminary data.</text>
</comment>
<dbReference type="AlphaFoldDB" id="A0A9W7GFH6"/>
<reference evidence="3" key="1">
    <citation type="journal article" date="2023" name="Commun. Biol.">
        <title>Genome analysis of Parmales, the sister group of diatoms, reveals the evolutionary specialization of diatoms from phago-mixotrophs to photoautotrophs.</title>
        <authorList>
            <person name="Ban H."/>
            <person name="Sato S."/>
            <person name="Yoshikawa S."/>
            <person name="Yamada K."/>
            <person name="Nakamura Y."/>
            <person name="Ichinomiya M."/>
            <person name="Sato N."/>
            <person name="Blanc-Mathieu R."/>
            <person name="Endo H."/>
            <person name="Kuwata A."/>
            <person name="Ogata H."/>
        </authorList>
    </citation>
    <scope>NUCLEOTIDE SEQUENCE [LARGE SCALE GENOMIC DNA]</scope>
</reference>